<accession>A0A2G9HJL4</accession>
<dbReference type="InterPro" id="IPR011009">
    <property type="entry name" value="Kinase-like_dom_sf"/>
</dbReference>
<dbReference type="Gene3D" id="1.10.510.10">
    <property type="entry name" value="Transferase(Phosphotransferase) domain 1"/>
    <property type="match status" value="1"/>
</dbReference>
<dbReference type="AlphaFoldDB" id="A0A2G9HJL4"/>
<dbReference type="GO" id="GO:0005886">
    <property type="term" value="C:plasma membrane"/>
    <property type="evidence" value="ECO:0007669"/>
    <property type="project" value="TreeGrafter"/>
</dbReference>
<keyword evidence="11" id="KW-1185">Reference proteome</keyword>
<protein>
    <recommendedName>
        <fullName evidence="1">non-specific serine/threonine protein kinase</fullName>
        <ecNumber evidence="1">2.7.11.1</ecNumber>
    </recommendedName>
</protein>
<feature type="domain" description="Protein kinase" evidence="9">
    <location>
        <begin position="1"/>
        <end position="146"/>
    </location>
</feature>
<dbReference type="InterPro" id="IPR000719">
    <property type="entry name" value="Prot_kinase_dom"/>
</dbReference>
<keyword evidence="5 10" id="KW-0418">Kinase</keyword>
<name>A0A2G9HJL4_9LAMI</name>
<dbReference type="PROSITE" id="PS50011">
    <property type="entry name" value="PROTEIN_KINASE_DOM"/>
    <property type="match status" value="1"/>
</dbReference>
<evidence type="ECO:0000313" key="11">
    <source>
        <dbReference type="Proteomes" id="UP000231279"/>
    </source>
</evidence>
<evidence type="ECO:0000256" key="8">
    <source>
        <dbReference type="ARBA" id="ARBA00048679"/>
    </source>
</evidence>
<dbReference type="STRING" id="429701.A0A2G9HJL4"/>
<dbReference type="EC" id="2.7.11.1" evidence="1"/>
<dbReference type="EMBL" id="NKXS01001615">
    <property type="protein sequence ID" value="PIN17721.1"/>
    <property type="molecule type" value="Genomic_DNA"/>
</dbReference>
<dbReference type="Pfam" id="PF00069">
    <property type="entry name" value="Pkinase"/>
    <property type="match status" value="1"/>
</dbReference>
<evidence type="ECO:0000256" key="3">
    <source>
        <dbReference type="ARBA" id="ARBA00022679"/>
    </source>
</evidence>
<dbReference type="PANTHER" id="PTHR27002">
    <property type="entry name" value="RECEPTOR-LIKE SERINE/THREONINE-PROTEIN KINASE SD1-8"/>
    <property type="match status" value="1"/>
</dbReference>
<evidence type="ECO:0000256" key="2">
    <source>
        <dbReference type="ARBA" id="ARBA00022527"/>
    </source>
</evidence>
<dbReference type="PROSITE" id="PS00108">
    <property type="entry name" value="PROTEIN_KINASE_ST"/>
    <property type="match status" value="1"/>
</dbReference>
<evidence type="ECO:0000256" key="6">
    <source>
        <dbReference type="ARBA" id="ARBA00022840"/>
    </source>
</evidence>
<dbReference type="InterPro" id="IPR008271">
    <property type="entry name" value="Ser/Thr_kinase_AS"/>
</dbReference>
<comment type="catalytic activity">
    <reaction evidence="8">
        <text>L-seryl-[protein] + ATP = O-phospho-L-seryl-[protein] + ADP + H(+)</text>
        <dbReference type="Rhea" id="RHEA:17989"/>
        <dbReference type="Rhea" id="RHEA-COMP:9863"/>
        <dbReference type="Rhea" id="RHEA-COMP:11604"/>
        <dbReference type="ChEBI" id="CHEBI:15378"/>
        <dbReference type="ChEBI" id="CHEBI:29999"/>
        <dbReference type="ChEBI" id="CHEBI:30616"/>
        <dbReference type="ChEBI" id="CHEBI:83421"/>
        <dbReference type="ChEBI" id="CHEBI:456216"/>
        <dbReference type="EC" id="2.7.11.1"/>
    </reaction>
</comment>
<dbReference type="GO" id="GO:0005524">
    <property type="term" value="F:ATP binding"/>
    <property type="evidence" value="ECO:0007669"/>
    <property type="project" value="UniProtKB-KW"/>
</dbReference>
<dbReference type="FunFam" id="1.10.510.10:FF:001023">
    <property type="entry name" value="Os07g0541700 protein"/>
    <property type="match status" value="1"/>
</dbReference>
<dbReference type="OrthoDB" id="4062651at2759"/>
<keyword evidence="3 10" id="KW-0808">Transferase</keyword>
<proteinExistence type="predicted"/>
<comment type="caution">
    <text evidence="10">The sequence shown here is derived from an EMBL/GenBank/DDBJ whole genome shotgun (WGS) entry which is preliminary data.</text>
</comment>
<sequence length="208" mass="23942">MHEPSRLRIIHRDLKASNILLDGEMNLKIVNLGMARLFGEDETQANTNRIVGTYGYMVPEYVMHGQLSTKSDVFTFGVLTLEIIKGQKNNRFRYGENVQDLLSFAWKNWRNGTCANVVDPLLRFSLQNAIDRPMMVSIVLMLNSFSLTLGVLPKPAFYLPTTEDSKALLLHDYNSRELERRNSSKNYKRAQSDHFFRNDASIIELDPR</sequence>
<keyword evidence="4" id="KW-0547">Nucleotide-binding</keyword>
<keyword evidence="6" id="KW-0067">ATP-binding</keyword>
<comment type="catalytic activity">
    <reaction evidence="7">
        <text>L-threonyl-[protein] + ATP = O-phospho-L-threonyl-[protein] + ADP + H(+)</text>
        <dbReference type="Rhea" id="RHEA:46608"/>
        <dbReference type="Rhea" id="RHEA-COMP:11060"/>
        <dbReference type="Rhea" id="RHEA-COMP:11605"/>
        <dbReference type="ChEBI" id="CHEBI:15378"/>
        <dbReference type="ChEBI" id="CHEBI:30013"/>
        <dbReference type="ChEBI" id="CHEBI:30616"/>
        <dbReference type="ChEBI" id="CHEBI:61977"/>
        <dbReference type="ChEBI" id="CHEBI:456216"/>
        <dbReference type="EC" id="2.7.11.1"/>
    </reaction>
</comment>
<evidence type="ECO:0000256" key="4">
    <source>
        <dbReference type="ARBA" id="ARBA00022741"/>
    </source>
</evidence>
<organism evidence="10 11">
    <name type="scientific">Handroanthus impetiginosus</name>
    <dbReference type="NCBI Taxonomy" id="429701"/>
    <lineage>
        <taxon>Eukaryota</taxon>
        <taxon>Viridiplantae</taxon>
        <taxon>Streptophyta</taxon>
        <taxon>Embryophyta</taxon>
        <taxon>Tracheophyta</taxon>
        <taxon>Spermatophyta</taxon>
        <taxon>Magnoliopsida</taxon>
        <taxon>eudicotyledons</taxon>
        <taxon>Gunneridae</taxon>
        <taxon>Pentapetalae</taxon>
        <taxon>asterids</taxon>
        <taxon>lamiids</taxon>
        <taxon>Lamiales</taxon>
        <taxon>Bignoniaceae</taxon>
        <taxon>Crescentiina</taxon>
        <taxon>Tabebuia alliance</taxon>
        <taxon>Handroanthus</taxon>
    </lineage>
</organism>
<reference evidence="11" key="1">
    <citation type="journal article" date="2018" name="Gigascience">
        <title>Genome assembly of the Pink Ipe (Handroanthus impetiginosus, Bignoniaceae), a highly valued, ecologically keystone Neotropical timber forest tree.</title>
        <authorList>
            <person name="Silva-Junior O.B."/>
            <person name="Grattapaglia D."/>
            <person name="Novaes E."/>
            <person name="Collevatti R.G."/>
        </authorList>
    </citation>
    <scope>NUCLEOTIDE SEQUENCE [LARGE SCALE GENOMIC DNA]</scope>
    <source>
        <strain evidence="11">cv. UFG-1</strain>
    </source>
</reference>
<evidence type="ECO:0000256" key="1">
    <source>
        <dbReference type="ARBA" id="ARBA00012513"/>
    </source>
</evidence>
<gene>
    <name evidence="10" type="ORF">CDL12_09617</name>
</gene>
<dbReference type="Proteomes" id="UP000231279">
    <property type="component" value="Unassembled WGS sequence"/>
</dbReference>
<evidence type="ECO:0000313" key="10">
    <source>
        <dbReference type="EMBL" id="PIN17721.1"/>
    </source>
</evidence>
<dbReference type="PANTHER" id="PTHR27002:SF181">
    <property type="entry name" value="RECEPTOR-LIKE SERINE_THREONINE-PROTEIN KINASE"/>
    <property type="match status" value="1"/>
</dbReference>
<evidence type="ECO:0000259" key="9">
    <source>
        <dbReference type="PROSITE" id="PS50011"/>
    </source>
</evidence>
<dbReference type="SUPFAM" id="SSF56112">
    <property type="entry name" value="Protein kinase-like (PK-like)"/>
    <property type="match status" value="1"/>
</dbReference>
<keyword evidence="2 10" id="KW-0723">Serine/threonine-protein kinase</keyword>
<dbReference type="GO" id="GO:0106310">
    <property type="term" value="F:protein serine kinase activity"/>
    <property type="evidence" value="ECO:0007669"/>
    <property type="project" value="RHEA"/>
</dbReference>
<evidence type="ECO:0000256" key="5">
    <source>
        <dbReference type="ARBA" id="ARBA00022777"/>
    </source>
</evidence>
<evidence type="ECO:0000256" key="7">
    <source>
        <dbReference type="ARBA" id="ARBA00047899"/>
    </source>
</evidence>
<dbReference type="GO" id="GO:0004674">
    <property type="term" value="F:protein serine/threonine kinase activity"/>
    <property type="evidence" value="ECO:0007669"/>
    <property type="project" value="UniProtKB-KW"/>
</dbReference>